<dbReference type="Proteomes" id="UP001497457">
    <property type="component" value="Chromosome 7b"/>
</dbReference>
<name>A0ABC9FPT8_9POAL</name>
<dbReference type="InterPro" id="IPR036388">
    <property type="entry name" value="WH-like_DNA-bd_sf"/>
</dbReference>
<dbReference type="InterPro" id="IPR002182">
    <property type="entry name" value="NB-ARC"/>
</dbReference>
<keyword evidence="3" id="KW-0677">Repeat</keyword>
<dbReference type="InterPro" id="IPR042197">
    <property type="entry name" value="Apaf_helical"/>
</dbReference>
<dbReference type="InterPro" id="IPR058922">
    <property type="entry name" value="WHD_DRP"/>
</dbReference>
<dbReference type="Gene3D" id="1.10.10.10">
    <property type="entry name" value="Winged helix-like DNA-binding domain superfamily/Winged helix DNA-binding domain"/>
    <property type="match status" value="1"/>
</dbReference>
<dbReference type="Pfam" id="PF23559">
    <property type="entry name" value="WHD_DRP"/>
    <property type="match status" value="1"/>
</dbReference>
<dbReference type="FunFam" id="3.40.50.300:FF:001091">
    <property type="entry name" value="Probable disease resistance protein At1g61300"/>
    <property type="match status" value="1"/>
</dbReference>
<dbReference type="Pfam" id="PF00931">
    <property type="entry name" value="NB-ARC"/>
    <property type="match status" value="1"/>
</dbReference>
<dbReference type="InterPro" id="IPR038005">
    <property type="entry name" value="RX-like_CC"/>
</dbReference>
<dbReference type="PANTHER" id="PTHR23155">
    <property type="entry name" value="DISEASE RESISTANCE PROTEIN RP"/>
    <property type="match status" value="1"/>
</dbReference>
<dbReference type="PANTHER" id="PTHR23155:SF1228">
    <property type="entry name" value="NB-ARC DOMAIN CONTAINING PROTEIN, EXPRESSED"/>
    <property type="match status" value="1"/>
</dbReference>
<dbReference type="CDD" id="cd14798">
    <property type="entry name" value="RX-CC_like"/>
    <property type="match status" value="1"/>
</dbReference>
<dbReference type="Gene3D" id="1.10.8.430">
    <property type="entry name" value="Helical domain of apoptotic protease-activating factors"/>
    <property type="match status" value="1"/>
</dbReference>
<gene>
    <name evidence="11" type="ORF">URODEC1_LOCUS107282</name>
</gene>
<dbReference type="AlphaFoldDB" id="A0ABC9FPT8"/>
<dbReference type="Gene3D" id="3.80.10.10">
    <property type="entry name" value="Ribonuclease Inhibitor"/>
    <property type="match status" value="1"/>
</dbReference>
<proteinExistence type="inferred from homology"/>
<evidence type="ECO:0000256" key="5">
    <source>
        <dbReference type="ARBA" id="ARBA00022821"/>
    </source>
</evidence>
<accession>A0ABC9FPT8</accession>
<dbReference type="InterPro" id="IPR032675">
    <property type="entry name" value="LRR_dom_sf"/>
</dbReference>
<evidence type="ECO:0000259" key="9">
    <source>
        <dbReference type="Pfam" id="PF23559"/>
    </source>
</evidence>
<dbReference type="InterPro" id="IPR027417">
    <property type="entry name" value="P-loop_NTPase"/>
</dbReference>
<evidence type="ECO:0000256" key="6">
    <source>
        <dbReference type="ARBA" id="ARBA00023054"/>
    </source>
</evidence>
<feature type="domain" description="Disease resistance protein winged helix" evidence="9">
    <location>
        <begin position="468"/>
        <end position="538"/>
    </location>
</feature>
<organism evidence="11 12">
    <name type="scientific">Urochloa decumbens</name>
    <dbReference type="NCBI Taxonomy" id="240449"/>
    <lineage>
        <taxon>Eukaryota</taxon>
        <taxon>Viridiplantae</taxon>
        <taxon>Streptophyta</taxon>
        <taxon>Embryophyta</taxon>
        <taxon>Tracheophyta</taxon>
        <taxon>Spermatophyta</taxon>
        <taxon>Magnoliopsida</taxon>
        <taxon>Liliopsida</taxon>
        <taxon>Poales</taxon>
        <taxon>Poaceae</taxon>
        <taxon>PACMAD clade</taxon>
        <taxon>Panicoideae</taxon>
        <taxon>Panicodae</taxon>
        <taxon>Paniceae</taxon>
        <taxon>Melinidinae</taxon>
        <taxon>Urochloa</taxon>
    </lineage>
</organism>
<comment type="similarity">
    <text evidence="1">Belongs to the disease resistance NB-LRR family.</text>
</comment>
<dbReference type="SUPFAM" id="SSF52540">
    <property type="entry name" value="P-loop containing nucleoside triphosphate hydrolases"/>
    <property type="match status" value="1"/>
</dbReference>
<dbReference type="Pfam" id="PF23598">
    <property type="entry name" value="LRR_14"/>
    <property type="match status" value="1"/>
</dbReference>
<evidence type="ECO:0000256" key="1">
    <source>
        <dbReference type="ARBA" id="ARBA00008894"/>
    </source>
</evidence>
<feature type="domain" description="Disease resistance N-terminal" evidence="8">
    <location>
        <begin position="50"/>
        <end position="128"/>
    </location>
</feature>
<dbReference type="EMBL" id="OZ075117">
    <property type="protein sequence ID" value="CAL5078754.1"/>
    <property type="molecule type" value="Genomic_DNA"/>
</dbReference>
<dbReference type="InterPro" id="IPR041118">
    <property type="entry name" value="Rx_N"/>
</dbReference>
<dbReference type="Gene3D" id="1.20.5.4130">
    <property type="match status" value="1"/>
</dbReference>
<evidence type="ECO:0000313" key="12">
    <source>
        <dbReference type="Proteomes" id="UP001497457"/>
    </source>
</evidence>
<keyword evidence="4" id="KW-0547">Nucleotide-binding</keyword>
<evidence type="ECO:0000313" key="11">
    <source>
        <dbReference type="EMBL" id="CAL5078754.1"/>
    </source>
</evidence>
<reference evidence="11 12" key="2">
    <citation type="submission" date="2024-10" db="EMBL/GenBank/DDBJ databases">
        <authorList>
            <person name="Ryan C."/>
        </authorList>
    </citation>
    <scope>NUCLEOTIDE SEQUENCE [LARGE SCALE GENOMIC DNA]</scope>
</reference>
<keyword evidence="5" id="KW-0611">Plant defense</keyword>
<evidence type="ECO:0000256" key="2">
    <source>
        <dbReference type="ARBA" id="ARBA00022614"/>
    </source>
</evidence>
<dbReference type="PRINTS" id="PR00364">
    <property type="entry name" value="DISEASERSIST"/>
</dbReference>
<sequence length="943" mass="106370">MCPCWNLEQDRPTTARKSCHFSTLSHGLRVEGNPSSSPMEVLASASEGLMGALAEKLRSLLGSEYALQAGVRDDIDFLQSELQRMHTFLQDYERCQATTAVVKDWAREVQELAYDLEDAVDDFRHRVGPVPVGIPAKVLHFVSTLMARRQIAEQARSLRARALEVSERHKRYEHDLSLPVDAPSSSTMFAEVTNQSNLVGIDGPRDEIIGKLMDAGRKDVSCTRRRVAAMVGFAGVGKTTLAMSVYRSLEGRFQCRAFVTVSRKFDIKRLLADILQQFIPIGSVEETWEVSQLVGKLRQSLQDKRYLIVIDDLWETSAWRDISCVLPENNLGSIILITTRNESVADACCSSCHLGDFVHKVASMNDLDSKTLFLGRIFGSEDNCPHDLEEVSMKILKKCAGLPLAIVCISSLLAATRPQATKWEKIYNSLGSEIESNDSLSRLKQALQLGYEDLPQHLKVCVLYLCSFPGNCKIERDRLTRRWVAEGFVAEKPRMSLQEVAESYFSELIERTMIQAVDVDCFGEVHACRIHDVMFELIMMKSFEDNFVTLVGDRWGLSPQQRNVRRLSLYCRTATDGLELLSFDLPHVRSFTIYGDIRSFHYIPRYKFLRMLDFECCEGVRSRHLNNIGNLLLLKYLSLKGTWISELPSQIGNLKCLETLDLTQTNVRELPKEITQLQRLVHLLAGGAELPGGIGNVMSLQTLCIRAASKRSKEAVNELLRLTNLRQLDISYMHLKVKGRSQYERLDACLPLIIGKLGNCDLQSLNLNLLGHSMGLFLELQLSLSAPPYTLKSLKIKGEHGFLGVPMWISSLAQLNDLELTIAAVGERDTEILAELPRLIRLRLALKEPSAQGIIIRGSGFPSLKELYINCRVMPVFFGQGVMPKLQKFELRFLAYQKDLRSVLFSTEHLQSLKELRFAVVCKGLSDRDIEFLKEAFKSAVFF</sequence>
<dbReference type="Pfam" id="PF18052">
    <property type="entry name" value="Rx_N"/>
    <property type="match status" value="1"/>
</dbReference>
<protein>
    <submittedName>
        <fullName evidence="11">Uncharacterized protein</fullName>
    </submittedName>
</protein>
<dbReference type="FunFam" id="1.10.10.10:FF:000322">
    <property type="entry name" value="Probable disease resistance protein At1g63360"/>
    <property type="match status" value="1"/>
</dbReference>
<dbReference type="GO" id="GO:0042742">
    <property type="term" value="P:defense response to bacterium"/>
    <property type="evidence" value="ECO:0007669"/>
    <property type="project" value="UniProtKB-ARBA"/>
</dbReference>
<dbReference type="InterPro" id="IPR044974">
    <property type="entry name" value="Disease_R_plants"/>
</dbReference>
<reference evidence="12" key="1">
    <citation type="submission" date="2024-06" db="EMBL/GenBank/DDBJ databases">
        <authorList>
            <person name="Ryan C."/>
        </authorList>
    </citation>
    <scope>NUCLEOTIDE SEQUENCE [LARGE SCALE GENOMIC DNA]</scope>
</reference>
<keyword evidence="6" id="KW-0175">Coiled coil</keyword>
<evidence type="ECO:0000259" key="10">
    <source>
        <dbReference type="Pfam" id="PF23598"/>
    </source>
</evidence>
<dbReference type="GO" id="GO:0002758">
    <property type="term" value="P:innate immune response-activating signaling pathway"/>
    <property type="evidence" value="ECO:0007669"/>
    <property type="project" value="UniProtKB-ARBA"/>
</dbReference>
<dbReference type="Gene3D" id="3.40.50.300">
    <property type="entry name" value="P-loop containing nucleotide triphosphate hydrolases"/>
    <property type="match status" value="1"/>
</dbReference>
<dbReference type="GO" id="GO:0009626">
    <property type="term" value="P:plant-type hypersensitive response"/>
    <property type="evidence" value="ECO:0007669"/>
    <property type="project" value="UniProtKB-ARBA"/>
</dbReference>
<dbReference type="InterPro" id="IPR055414">
    <property type="entry name" value="LRR_R13L4/SHOC2-like"/>
</dbReference>
<evidence type="ECO:0000259" key="7">
    <source>
        <dbReference type="Pfam" id="PF00931"/>
    </source>
</evidence>
<evidence type="ECO:0000259" key="8">
    <source>
        <dbReference type="Pfam" id="PF18052"/>
    </source>
</evidence>
<dbReference type="GO" id="GO:0000166">
    <property type="term" value="F:nucleotide binding"/>
    <property type="evidence" value="ECO:0007669"/>
    <property type="project" value="UniProtKB-KW"/>
</dbReference>
<evidence type="ECO:0000256" key="3">
    <source>
        <dbReference type="ARBA" id="ARBA00022737"/>
    </source>
</evidence>
<keyword evidence="2" id="KW-0433">Leucine-rich repeat</keyword>
<keyword evidence="12" id="KW-1185">Reference proteome</keyword>
<evidence type="ECO:0000256" key="4">
    <source>
        <dbReference type="ARBA" id="ARBA00022741"/>
    </source>
</evidence>
<dbReference type="SUPFAM" id="SSF52058">
    <property type="entry name" value="L domain-like"/>
    <property type="match status" value="1"/>
</dbReference>
<feature type="domain" description="NB-ARC" evidence="7">
    <location>
        <begin position="206"/>
        <end position="373"/>
    </location>
</feature>
<feature type="domain" description="Disease resistance R13L4/SHOC-2-like LRR" evidence="10">
    <location>
        <begin position="587"/>
        <end position="941"/>
    </location>
</feature>